<dbReference type="AlphaFoldDB" id="A0A1J3H6J7"/>
<protein>
    <submittedName>
        <fullName evidence="4">MAR-binding filament-like protein 1</fullName>
    </submittedName>
</protein>
<evidence type="ECO:0000256" key="3">
    <source>
        <dbReference type="SAM" id="MobiDB-lite"/>
    </source>
</evidence>
<dbReference type="PANTHER" id="PTHR32083:SF48">
    <property type="entry name" value="TRANS-GOLGI NETWORK-LOCALIZED SYP41-INTERACTING PROTEIN 1"/>
    <property type="match status" value="1"/>
</dbReference>
<evidence type="ECO:0000313" key="4">
    <source>
        <dbReference type="EMBL" id="JAU63946.1"/>
    </source>
</evidence>
<gene>
    <name evidence="4" type="ORF">LE_TR8840_c0_g1_i1_g.29656</name>
</gene>
<sequence length="740" mass="83472">MCHLPHISNLQNTLSAKMGFLIGGSCFAPSPPLHSRFFPSSSSSSSPSPSQFLCSNNVAKFKRRRPPSASLRREDAHGDDASVKRRAFVLVGISSVLPFLQFRSPALANERDSEIKTSKPNQETEVAVSEGTSPNPFLSLLNGLGIFSAGVLGALYALARKDTTMAEETIESLKNQLRDRERALILKEKDFEARLKREQEERNKEQKKTKEEQLSLINQLNSAKDMVTELGRELSSEKRSSEELRVQVESLQISLSKAGENNKALETELREKVDLIEGLQDRINLLSLELKDNEEKAQRISASLAVKEAELKNLNSTYTQASRDLAEARLEIKQLKEELTRNKSELESKNAAIEELKTRASTFVAEKESYIQKLDDVSKDYSALKLTSETRAAADAELVSRKEEEIQQLKEKLDVALNDVNENKETVADLTEKFEDSKRLLDIELTNVQNLRHELEGTRKTLQASRDRVSDLETLLDESRALCSKFDSELSVVHAESNKAKERYERNLDEANRKSEILASELAVEKDLLKKAREELVGLTNELEESSVKNQSLQKELVEIYKKAETSNKELEEEKKTVLALNKEVKAMEKQMLMDREARKSLETDLEEAVKSLDEMNKNASILSRELEKVNTNVSSLEDEKEVLQRSLEEAKNASKEAKENVEDAHSLVINLGKEREVLEKKVKKLEEDLGSAKGEILRMRSKPNSVKAVNSKDDVDKEKSDDKVTVKKVVRRRKSSTSS</sequence>
<name>A0A1J3H6J7_NOCCA</name>
<feature type="compositionally biased region" description="Basic residues" evidence="3">
    <location>
        <begin position="727"/>
        <end position="740"/>
    </location>
</feature>
<keyword evidence="1 2" id="KW-0175">Coiled coil</keyword>
<dbReference type="PANTHER" id="PTHR32083">
    <property type="entry name" value="CILIA AND FLAGELLA-ASSOCIATED PROTEIN 58-RELATED"/>
    <property type="match status" value="1"/>
</dbReference>
<evidence type="ECO:0000256" key="1">
    <source>
        <dbReference type="ARBA" id="ARBA00023054"/>
    </source>
</evidence>
<organism evidence="4">
    <name type="scientific">Noccaea caerulescens</name>
    <name type="common">Alpine penny-cress</name>
    <name type="synonym">Thlaspi caerulescens</name>
    <dbReference type="NCBI Taxonomy" id="107243"/>
    <lineage>
        <taxon>Eukaryota</taxon>
        <taxon>Viridiplantae</taxon>
        <taxon>Streptophyta</taxon>
        <taxon>Embryophyta</taxon>
        <taxon>Tracheophyta</taxon>
        <taxon>Spermatophyta</taxon>
        <taxon>Magnoliopsida</taxon>
        <taxon>eudicotyledons</taxon>
        <taxon>Gunneridae</taxon>
        <taxon>Pentapetalae</taxon>
        <taxon>rosids</taxon>
        <taxon>malvids</taxon>
        <taxon>Brassicales</taxon>
        <taxon>Brassicaceae</taxon>
        <taxon>Coluteocarpeae</taxon>
        <taxon>Noccaea</taxon>
    </lineage>
</organism>
<feature type="region of interest" description="Disordered" evidence="3">
    <location>
        <begin position="697"/>
        <end position="740"/>
    </location>
</feature>
<evidence type="ECO:0000256" key="2">
    <source>
        <dbReference type="SAM" id="Coils"/>
    </source>
</evidence>
<feature type="region of interest" description="Disordered" evidence="3">
    <location>
        <begin position="110"/>
        <end position="132"/>
    </location>
</feature>
<feature type="coiled-coil region" evidence="2">
    <location>
        <begin position="248"/>
        <end position="359"/>
    </location>
</feature>
<dbReference type="GO" id="GO:0005856">
    <property type="term" value="C:cytoskeleton"/>
    <property type="evidence" value="ECO:0007669"/>
    <property type="project" value="TreeGrafter"/>
</dbReference>
<feature type="coiled-coil region" evidence="2">
    <location>
        <begin position="163"/>
        <end position="216"/>
    </location>
</feature>
<feature type="compositionally biased region" description="Polar residues" evidence="3">
    <location>
        <begin position="118"/>
        <end position="132"/>
    </location>
</feature>
<proteinExistence type="predicted"/>
<accession>A0A1J3H6J7</accession>
<reference evidence="4" key="1">
    <citation type="submission" date="2016-07" db="EMBL/GenBank/DDBJ databases">
        <title>De novo transcriptome assembly of four accessions of the metal hyperaccumulator plant Noccaea caerulescens.</title>
        <authorList>
            <person name="Blande D."/>
            <person name="Halimaa P."/>
            <person name="Tervahauta A.I."/>
            <person name="Aarts M.G."/>
            <person name="Karenlampi S.O."/>
        </authorList>
    </citation>
    <scope>NUCLEOTIDE SEQUENCE</scope>
</reference>
<dbReference type="EMBL" id="GEVL01013395">
    <property type="protein sequence ID" value="JAU63946.1"/>
    <property type="molecule type" value="Transcribed_RNA"/>
</dbReference>
<feature type="compositionally biased region" description="Basic and acidic residues" evidence="3">
    <location>
        <begin position="711"/>
        <end position="726"/>
    </location>
</feature>
<feature type="coiled-coil region" evidence="2">
    <location>
        <begin position="392"/>
        <end position="468"/>
    </location>
</feature>